<dbReference type="PANTHER" id="PTHR34007">
    <property type="entry name" value="AEROLYSIN-LIKE PROTEIN-RELATED"/>
    <property type="match status" value="1"/>
</dbReference>
<organism evidence="2 3">
    <name type="scientific">Albula goreensis</name>
    <dbReference type="NCBI Taxonomy" id="1534307"/>
    <lineage>
        <taxon>Eukaryota</taxon>
        <taxon>Metazoa</taxon>
        <taxon>Chordata</taxon>
        <taxon>Craniata</taxon>
        <taxon>Vertebrata</taxon>
        <taxon>Euteleostomi</taxon>
        <taxon>Actinopterygii</taxon>
        <taxon>Neopterygii</taxon>
        <taxon>Teleostei</taxon>
        <taxon>Albuliformes</taxon>
        <taxon>Albulidae</taxon>
        <taxon>Albula</taxon>
    </lineage>
</organism>
<dbReference type="Proteomes" id="UP000829720">
    <property type="component" value="Unassembled WGS sequence"/>
</dbReference>
<dbReference type="EMBL" id="JAERUA010000012">
    <property type="protein sequence ID" value="KAI1892534.1"/>
    <property type="molecule type" value="Genomic_DNA"/>
</dbReference>
<dbReference type="Gene3D" id="2.170.15.10">
    <property type="entry name" value="Proaerolysin, chain A, domain 3"/>
    <property type="match status" value="1"/>
</dbReference>
<comment type="caution">
    <text evidence="2">The sequence shown here is derived from an EMBL/GenBank/DDBJ whole genome shotgun (WGS) entry which is preliminary data.</text>
</comment>
<dbReference type="AlphaFoldDB" id="A0A8T3D9W8"/>
<dbReference type="SUPFAM" id="SSF51101">
    <property type="entry name" value="Mannose-binding lectins"/>
    <property type="match status" value="1"/>
</dbReference>
<keyword evidence="3" id="KW-1185">Reference proteome</keyword>
<dbReference type="InterPro" id="IPR036404">
    <property type="entry name" value="Jacalin-like_lectin_dom_sf"/>
</dbReference>
<dbReference type="PANTHER" id="PTHR34007:SF1">
    <property type="entry name" value="AEROLYSIN-LIKE PROTEIN-RELATED"/>
    <property type="match status" value="1"/>
</dbReference>
<evidence type="ECO:0000313" key="2">
    <source>
        <dbReference type="EMBL" id="KAI1892534.1"/>
    </source>
</evidence>
<accession>A0A8T3D9W8</accession>
<name>A0A8T3D9W8_9TELE</name>
<dbReference type="PROSITE" id="PS51752">
    <property type="entry name" value="JACALIN_LECTIN"/>
    <property type="match status" value="1"/>
</dbReference>
<protein>
    <recommendedName>
        <fullName evidence="1">Jacalin-type lectin domain-containing protein</fullName>
    </recommendedName>
</protein>
<sequence length="330" mass="37153">MTEVILHCFQQLLIRQIRPKRNMSTIVQKVGNTKGKAFSLSGTENGVALNKVRVWMTQSRVVSIKVWLTDGSAGVFGTSQGPYKEFQFGNGEKFTSLTLWRTSDGSHVGGIHFKTNRDQEFLTKVPDSHLGQEVTMDIGSGICLGVTGTYYWDLNSLGFIFLQSIQYSQVVKVMYPTLSGAIPKVEMEEKKTMTYDNDSGEEQEYRMDVTTKCTKTSEWSMTNGINKTFAFKMKAAIPELEKTPDGYNLVLGPEEFRTVCFEESVTRTFTEKFKVKPGQTKHITAEMGKAYIQLPYHGVLEIIFKGGAKMEISIRGIYTGTAYTDMIFKE</sequence>
<proteinExistence type="predicted"/>
<evidence type="ECO:0000259" key="1">
    <source>
        <dbReference type="PROSITE" id="PS51752"/>
    </source>
</evidence>
<reference evidence="2" key="1">
    <citation type="submission" date="2021-01" db="EMBL/GenBank/DDBJ databases">
        <authorList>
            <person name="Zahm M."/>
            <person name="Roques C."/>
            <person name="Cabau C."/>
            <person name="Klopp C."/>
            <person name="Donnadieu C."/>
            <person name="Jouanno E."/>
            <person name="Lampietro C."/>
            <person name="Louis A."/>
            <person name="Herpin A."/>
            <person name="Echchiki A."/>
            <person name="Berthelot C."/>
            <person name="Parey E."/>
            <person name="Roest-Crollius H."/>
            <person name="Braasch I."/>
            <person name="Postlethwait J."/>
            <person name="Bobe J."/>
            <person name="Montfort J."/>
            <person name="Bouchez O."/>
            <person name="Begum T."/>
            <person name="Mejri S."/>
            <person name="Adams A."/>
            <person name="Chen W.-J."/>
            <person name="Guiguen Y."/>
        </authorList>
    </citation>
    <scope>NUCLEOTIDE SEQUENCE</scope>
    <source>
        <tissue evidence="2">Blood</tissue>
    </source>
</reference>
<dbReference type="InterPro" id="IPR053280">
    <property type="entry name" value="Aerolysin-like_pore-former"/>
</dbReference>
<dbReference type="OrthoDB" id="3758675at2759"/>
<dbReference type="InterPro" id="IPR001229">
    <property type="entry name" value="Jacalin-like_lectin_dom"/>
</dbReference>
<dbReference type="Gene3D" id="2.100.10.30">
    <property type="entry name" value="Jacalin-like lectin domain"/>
    <property type="match status" value="1"/>
</dbReference>
<dbReference type="SUPFAM" id="SSF56973">
    <property type="entry name" value="Aerolisin/ETX pore-forming domain"/>
    <property type="match status" value="1"/>
</dbReference>
<feature type="domain" description="Jacalin-type lectin" evidence="1">
    <location>
        <begin position="24"/>
        <end position="163"/>
    </location>
</feature>
<gene>
    <name evidence="2" type="ORF">AGOR_G00134580</name>
</gene>
<evidence type="ECO:0000313" key="3">
    <source>
        <dbReference type="Proteomes" id="UP000829720"/>
    </source>
</evidence>